<dbReference type="SUPFAM" id="SSF56112">
    <property type="entry name" value="Protein kinase-like (PK-like)"/>
    <property type="match status" value="1"/>
</dbReference>
<evidence type="ECO:0000256" key="6">
    <source>
        <dbReference type="ARBA" id="ARBA00042858"/>
    </source>
</evidence>
<keyword evidence="8" id="KW-0808">Transferase</keyword>
<dbReference type="OrthoDB" id="329701at2759"/>
<dbReference type="GO" id="GO:0005634">
    <property type="term" value="C:nucleus"/>
    <property type="evidence" value="ECO:0007669"/>
    <property type="project" value="TreeGrafter"/>
</dbReference>
<dbReference type="Proteomes" id="UP000221165">
    <property type="component" value="Unassembled WGS sequence"/>
</dbReference>
<dbReference type="PANTHER" id="PTHR24056:SF508">
    <property type="entry name" value="CYCLIN-DEPENDENT KINASE 10"/>
    <property type="match status" value="1"/>
</dbReference>
<dbReference type="InterPro" id="IPR050108">
    <property type="entry name" value="CDK"/>
</dbReference>
<evidence type="ECO:0000256" key="5">
    <source>
        <dbReference type="ARBA" id="ARBA00041902"/>
    </source>
</evidence>
<keyword evidence="9" id="KW-1185">Reference proteome</keyword>
<comment type="subunit">
    <text evidence="3">May form a complex composed of at least the catalytic subunit CRK2 and a cyclin.</text>
</comment>
<dbReference type="GO" id="GO:0005524">
    <property type="term" value="F:ATP binding"/>
    <property type="evidence" value="ECO:0007669"/>
    <property type="project" value="UniProtKB-KW"/>
</dbReference>
<name>A0A2C6JI69_9APIC</name>
<dbReference type="RefSeq" id="XP_067918596.1">
    <property type="nucleotide sequence ID" value="XM_068069428.1"/>
</dbReference>
<dbReference type="InterPro" id="IPR011009">
    <property type="entry name" value="Kinase-like_dom_sf"/>
</dbReference>
<dbReference type="GO" id="GO:0004674">
    <property type="term" value="F:protein serine/threonine kinase activity"/>
    <property type="evidence" value="ECO:0007669"/>
    <property type="project" value="TreeGrafter"/>
</dbReference>
<sequence>MTDGVVTLWYRAPELLFGSCTYTEKIDLWAVGCIFGELLLNQPFMPGRTEQEQLNLMCEYLGVPDEKTWREFSSSPAYADGQQLKLPLQQ</sequence>
<dbReference type="VEuPathDB" id="ToxoDB:CSUI_009312"/>
<dbReference type="Gene3D" id="1.10.510.10">
    <property type="entry name" value="Transferase(Phosphotransferase) domain 1"/>
    <property type="match status" value="1"/>
</dbReference>
<keyword evidence="8" id="KW-0418">Kinase</keyword>
<evidence type="ECO:0000313" key="8">
    <source>
        <dbReference type="EMBL" id="PHJ16871.1"/>
    </source>
</evidence>
<dbReference type="PROSITE" id="PS50011">
    <property type="entry name" value="PROTEIN_KINASE_DOM"/>
    <property type="match status" value="1"/>
</dbReference>
<comment type="caution">
    <text evidence="8">The sequence shown here is derived from an EMBL/GenBank/DDBJ whole genome shotgun (WGS) entry which is preliminary data.</text>
</comment>
<dbReference type="GeneID" id="94432639"/>
<gene>
    <name evidence="8" type="ORF">CSUI_009312</name>
</gene>
<feature type="non-terminal residue" evidence="8">
    <location>
        <position position="90"/>
    </location>
</feature>
<protein>
    <recommendedName>
        <fullName evidence="4">Cyclin-dependent kinase 2 homolog</fullName>
    </recommendedName>
    <alternativeName>
        <fullName evidence="5">Cell division control protein 2 homolog</fullName>
    </alternativeName>
    <alternativeName>
        <fullName evidence="6">cdc2-related kinase 2</fullName>
    </alternativeName>
</protein>
<evidence type="ECO:0000256" key="2">
    <source>
        <dbReference type="ARBA" id="ARBA00022840"/>
    </source>
</evidence>
<dbReference type="GO" id="GO:0007346">
    <property type="term" value="P:regulation of mitotic cell cycle"/>
    <property type="evidence" value="ECO:0007669"/>
    <property type="project" value="TreeGrafter"/>
</dbReference>
<evidence type="ECO:0000256" key="1">
    <source>
        <dbReference type="ARBA" id="ARBA00022741"/>
    </source>
</evidence>
<proteinExistence type="predicted"/>
<keyword evidence="2" id="KW-0067">ATP-binding</keyword>
<evidence type="ECO:0000259" key="7">
    <source>
        <dbReference type="PROSITE" id="PS50011"/>
    </source>
</evidence>
<dbReference type="PANTHER" id="PTHR24056">
    <property type="entry name" value="CELL DIVISION PROTEIN KINASE"/>
    <property type="match status" value="1"/>
</dbReference>
<keyword evidence="1" id="KW-0547">Nucleotide-binding</keyword>
<evidence type="ECO:0000313" key="9">
    <source>
        <dbReference type="Proteomes" id="UP000221165"/>
    </source>
</evidence>
<evidence type="ECO:0000256" key="3">
    <source>
        <dbReference type="ARBA" id="ARBA00038543"/>
    </source>
</evidence>
<accession>A0A2C6JI69</accession>
<evidence type="ECO:0000256" key="4">
    <source>
        <dbReference type="ARBA" id="ARBA00039612"/>
    </source>
</evidence>
<organism evidence="8 9">
    <name type="scientific">Cystoisospora suis</name>
    <dbReference type="NCBI Taxonomy" id="483139"/>
    <lineage>
        <taxon>Eukaryota</taxon>
        <taxon>Sar</taxon>
        <taxon>Alveolata</taxon>
        <taxon>Apicomplexa</taxon>
        <taxon>Conoidasida</taxon>
        <taxon>Coccidia</taxon>
        <taxon>Eucoccidiorida</taxon>
        <taxon>Eimeriorina</taxon>
        <taxon>Sarcocystidae</taxon>
        <taxon>Cystoisospora</taxon>
    </lineage>
</organism>
<reference evidence="8 9" key="1">
    <citation type="journal article" date="2017" name="Int. J. Parasitol.">
        <title>The genome of the protozoan parasite Cystoisospora suis and a reverse vaccinology approach to identify vaccine candidates.</title>
        <authorList>
            <person name="Palmieri N."/>
            <person name="Shrestha A."/>
            <person name="Ruttkowski B."/>
            <person name="Beck T."/>
            <person name="Vogl C."/>
            <person name="Tomley F."/>
            <person name="Blake D.P."/>
            <person name="Joachim A."/>
        </authorList>
    </citation>
    <scope>NUCLEOTIDE SEQUENCE [LARGE SCALE GENOMIC DNA]</scope>
    <source>
        <strain evidence="8 9">Wien I</strain>
    </source>
</reference>
<dbReference type="Pfam" id="PF00069">
    <property type="entry name" value="Pkinase"/>
    <property type="match status" value="1"/>
</dbReference>
<dbReference type="EMBL" id="MIGC01005522">
    <property type="protein sequence ID" value="PHJ16871.1"/>
    <property type="molecule type" value="Genomic_DNA"/>
</dbReference>
<dbReference type="AlphaFoldDB" id="A0A2C6JI69"/>
<dbReference type="InterPro" id="IPR000719">
    <property type="entry name" value="Prot_kinase_dom"/>
</dbReference>
<feature type="domain" description="Protein kinase" evidence="7">
    <location>
        <begin position="1"/>
        <end position="90"/>
    </location>
</feature>